<evidence type="ECO:0000256" key="1">
    <source>
        <dbReference type="SAM" id="MobiDB-lite"/>
    </source>
</evidence>
<gene>
    <name evidence="2" type="ORF">M378DRAFT_18319</name>
</gene>
<organism evidence="2 3">
    <name type="scientific">Amanita muscaria (strain Koide BX008)</name>
    <dbReference type="NCBI Taxonomy" id="946122"/>
    <lineage>
        <taxon>Eukaryota</taxon>
        <taxon>Fungi</taxon>
        <taxon>Dikarya</taxon>
        <taxon>Basidiomycota</taxon>
        <taxon>Agaricomycotina</taxon>
        <taxon>Agaricomycetes</taxon>
        <taxon>Agaricomycetidae</taxon>
        <taxon>Agaricales</taxon>
        <taxon>Pluteineae</taxon>
        <taxon>Amanitaceae</taxon>
        <taxon>Amanita</taxon>
    </lineage>
</organism>
<dbReference type="HOGENOM" id="CLU_2305348_0_0_1"/>
<dbReference type="InParanoid" id="A0A0C2WG17"/>
<name>A0A0C2WG17_AMAMK</name>
<accession>A0A0C2WG17</accession>
<evidence type="ECO:0000313" key="2">
    <source>
        <dbReference type="EMBL" id="KIL55013.1"/>
    </source>
</evidence>
<feature type="region of interest" description="Disordered" evidence="1">
    <location>
        <begin position="1"/>
        <end position="24"/>
    </location>
</feature>
<keyword evidence="3" id="KW-1185">Reference proteome</keyword>
<dbReference type="AlphaFoldDB" id="A0A0C2WG17"/>
<reference evidence="2 3" key="1">
    <citation type="submission" date="2014-04" db="EMBL/GenBank/DDBJ databases">
        <title>Evolutionary Origins and Diversification of the Mycorrhizal Mutualists.</title>
        <authorList>
            <consortium name="DOE Joint Genome Institute"/>
            <consortium name="Mycorrhizal Genomics Consortium"/>
            <person name="Kohler A."/>
            <person name="Kuo A."/>
            <person name="Nagy L.G."/>
            <person name="Floudas D."/>
            <person name="Copeland A."/>
            <person name="Barry K.W."/>
            <person name="Cichocki N."/>
            <person name="Veneault-Fourrey C."/>
            <person name="LaButti K."/>
            <person name="Lindquist E.A."/>
            <person name="Lipzen A."/>
            <person name="Lundell T."/>
            <person name="Morin E."/>
            <person name="Murat C."/>
            <person name="Riley R."/>
            <person name="Ohm R."/>
            <person name="Sun H."/>
            <person name="Tunlid A."/>
            <person name="Henrissat B."/>
            <person name="Grigoriev I.V."/>
            <person name="Hibbett D.S."/>
            <person name="Martin F."/>
        </authorList>
    </citation>
    <scope>NUCLEOTIDE SEQUENCE [LARGE SCALE GENOMIC DNA]</scope>
    <source>
        <strain evidence="2 3">Koide BX008</strain>
    </source>
</reference>
<proteinExistence type="predicted"/>
<protein>
    <submittedName>
        <fullName evidence="2">Uncharacterized protein</fullName>
    </submittedName>
</protein>
<sequence length="100" mass="11217">MPLTPPLVPEMHPADSGAQRPEERWAGDAKKECASDCRRVGQNYSVSTHVVCPLHRAAVFQPPPKQFYFNQDSYVLFSRPCGLCHIHSFQHPLLSDVVST</sequence>
<dbReference type="EMBL" id="KN818580">
    <property type="protein sequence ID" value="KIL55013.1"/>
    <property type="molecule type" value="Genomic_DNA"/>
</dbReference>
<dbReference type="Proteomes" id="UP000054549">
    <property type="component" value="Unassembled WGS sequence"/>
</dbReference>
<evidence type="ECO:0000313" key="3">
    <source>
        <dbReference type="Proteomes" id="UP000054549"/>
    </source>
</evidence>